<feature type="transmembrane region" description="Helical" evidence="2">
    <location>
        <begin position="231"/>
        <end position="248"/>
    </location>
</feature>
<dbReference type="PANTHER" id="PTHR30188">
    <property type="entry name" value="ABC TRANSPORTER PERMEASE PROTEIN-RELATED"/>
    <property type="match status" value="1"/>
</dbReference>
<feature type="transmembrane region" description="Helical" evidence="2">
    <location>
        <begin position="195"/>
        <end position="219"/>
    </location>
</feature>
<dbReference type="GO" id="GO:0005548">
    <property type="term" value="F:phospholipid transporter activity"/>
    <property type="evidence" value="ECO:0007669"/>
    <property type="project" value="TreeGrafter"/>
</dbReference>
<keyword evidence="2" id="KW-1133">Transmembrane helix</keyword>
<dbReference type="EMBL" id="POTC01000002">
    <property type="protein sequence ID" value="POF63996.1"/>
    <property type="molecule type" value="Genomic_DNA"/>
</dbReference>
<feature type="transmembrane region" description="Helical" evidence="2">
    <location>
        <begin position="254"/>
        <end position="273"/>
    </location>
</feature>
<accession>A0A2S3W548</accession>
<dbReference type="Pfam" id="PF02405">
    <property type="entry name" value="MlaE"/>
    <property type="match status" value="1"/>
</dbReference>
<organism evidence="3 4">
    <name type="scientific">Novacetimonas maltaceti</name>
    <dbReference type="NCBI Taxonomy" id="1203393"/>
    <lineage>
        <taxon>Bacteria</taxon>
        <taxon>Pseudomonadati</taxon>
        <taxon>Pseudomonadota</taxon>
        <taxon>Alphaproteobacteria</taxon>
        <taxon>Acetobacterales</taxon>
        <taxon>Acetobacteraceae</taxon>
        <taxon>Novacetimonas</taxon>
    </lineage>
</organism>
<reference evidence="3 4" key="1">
    <citation type="submission" date="2018-01" db="EMBL/GenBank/DDBJ databases">
        <title>Draft Genome Sequence of Komagataeibacter maltaceti LMG 1529, a Vinegar Producing Acetic Acid Bacterium Isolated from Malt Vinegar Brewery Acetifiers.</title>
        <authorList>
            <person name="Zhang Q."/>
            <person name="Hollensteiner J."/>
            <person name="Poehlein A."/>
            <person name="Daniel R."/>
        </authorList>
    </citation>
    <scope>NUCLEOTIDE SEQUENCE [LARGE SCALE GENOMIC DNA]</scope>
    <source>
        <strain evidence="3 4">LMG 1529</strain>
    </source>
</reference>
<feature type="transmembrane region" description="Helical" evidence="2">
    <location>
        <begin position="121"/>
        <end position="143"/>
    </location>
</feature>
<evidence type="ECO:0000256" key="2">
    <source>
        <dbReference type="SAM" id="Phobius"/>
    </source>
</evidence>
<dbReference type="PANTHER" id="PTHR30188:SF4">
    <property type="entry name" value="PROTEIN TRIGALACTOSYLDIACYLGLYCEROL 1, CHLOROPLASTIC"/>
    <property type="match status" value="1"/>
</dbReference>
<dbReference type="OrthoDB" id="5511876at2"/>
<feature type="transmembrane region" description="Helical" evidence="2">
    <location>
        <begin position="150"/>
        <end position="172"/>
    </location>
</feature>
<dbReference type="GO" id="GO:0043190">
    <property type="term" value="C:ATP-binding cassette (ABC) transporter complex"/>
    <property type="evidence" value="ECO:0007669"/>
    <property type="project" value="InterPro"/>
</dbReference>
<name>A0A2S3W548_9PROT</name>
<dbReference type="RefSeq" id="WP_110093959.1">
    <property type="nucleotide sequence ID" value="NZ_NKUE01000001.1"/>
</dbReference>
<feature type="region of interest" description="Disordered" evidence="1">
    <location>
        <begin position="1"/>
        <end position="30"/>
    </location>
</feature>
<feature type="transmembrane region" description="Helical" evidence="2">
    <location>
        <begin position="285"/>
        <end position="302"/>
    </location>
</feature>
<dbReference type="InterPro" id="IPR030802">
    <property type="entry name" value="Permease_MalE"/>
</dbReference>
<keyword evidence="2" id="KW-0812">Transmembrane</keyword>
<evidence type="ECO:0008006" key="5">
    <source>
        <dbReference type="Google" id="ProtNLM"/>
    </source>
</evidence>
<proteinExistence type="predicted"/>
<protein>
    <recommendedName>
        <fullName evidence="5">ABC transporter permease</fullName>
    </recommendedName>
</protein>
<comment type="caution">
    <text evidence="3">The sequence shown here is derived from an EMBL/GenBank/DDBJ whole genome shotgun (WGS) entry which is preliminary data.</text>
</comment>
<keyword evidence="4" id="KW-1185">Reference proteome</keyword>
<evidence type="ECO:0000256" key="1">
    <source>
        <dbReference type="SAM" id="MobiDB-lite"/>
    </source>
</evidence>
<dbReference type="AlphaFoldDB" id="A0A2S3W548"/>
<gene>
    <name evidence="3" type="ORF">KMAL_02610</name>
</gene>
<evidence type="ECO:0000313" key="4">
    <source>
        <dbReference type="Proteomes" id="UP000237344"/>
    </source>
</evidence>
<sequence>MTPNDPTSPDAPAGAATTPAPNPAAATTDVPAAPPPPLVRLLLRVAPWLAAIGRFVRHQVRFTLMLVGAGWGTIRESMRPNSWRRPVIFEFRHCLRQVVSGGLISTVVTATLAGLMVVSQAAYWLGFAGMAQMTGSILVSVLVREITPILVGIILLGRSGMLSLTEIGLMVLNGEVRTMQARGLDPFLTLVMPRAFAFTLGGFALGMIFALVSLLMGFFVAHSTGAINSSVWTFFFNVLTAMTTWDYLVIPLKFLLVGFFVGLGACISGLTISNNDTIATLMPRGFARGIMLIMVVNILFMLDF</sequence>
<keyword evidence="2" id="KW-0472">Membrane</keyword>
<evidence type="ECO:0000313" key="3">
    <source>
        <dbReference type="EMBL" id="POF63996.1"/>
    </source>
</evidence>
<feature type="transmembrane region" description="Helical" evidence="2">
    <location>
        <begin position="94"/>
        <end position="115"/>
    </location>
</feature>
<dbReference type="Proteomes" id="UP000237344">
    <property type="component" value="Unassembled WGS sequence"/>
</dbReference>